<organism evidence="1 2">
    <name type="scientific">Methanococcoides burtonii (strain DSM 6242 / NBRC 107633 / OCM 468 / ACE-M)</name>
    <dbReference type="NCBI Taxonomy" id="259564"/>
    <lineage>
        <taxon>Archaea</taxon>
        <taxon>Methanobacteriati</taxon>
        <taxon>Methanobacteriota</taxon>
        <taxon>Stenosarchaea group</taxon>
        <taxon>Methanomicrobia</taxon>
        <taxon>Methanosarcinales</taxon>
        <taxon>Methanosarcinaceae</taxon>
        <taxon>Methanococcoides</taxon>
    </lineage>
</organism>
<proteinExistence type="predicted"/>
<gene>
    <name evidence="1" type="ordered locus">Mbur_0331</name>
</gene>
<dbReference type="KEGG" id="mbu:Mbur_0331"/>
<dbReference type="Proteomes" id="UP000001979">
    <property type="component" value="Chromosome"/>
</dbReference>
<keyword evidence="2" id="KW-1185">Reference proteome</keyword>
<dbReference type="OrthoDB" id="105010at2157"/>
<dbReference type="RefSeq" id="WP_011498489.1">
    <property type="nucleotide sequence ID" value="NC_007955.1"/>
</dbReference>
<name>Q12YZ9_METBU</name>
<protein>
    <submittedName>
        <fullName evidence="1">Uncharacterized protein</fullName>
    </submittedName>
</protein>
<dbReference type="HOGENOM" id="CLU_851556_0_0_2"/>
<dbReference type="EMBL" id="CP000300">
    <property type="protein sequence ID" value="ABE51327.1"/>
    <property type="molecule type" value="Genomic_DNA"/>
</dbReference>
<sequence>MRNIIMLLAVVAMLITVPFATADEVDVTATISSAGNPPVIESMFVMDMVNAQYNESGDLDHLEAGTQIMPNPGAACDEVITDFYKFIVVSDPNGMQDIVEVYEKLFGTTDAQLGPEVTCADITNTADQDAALLAALEMGLITQAEYDNLLWMLDPLKQQAKMFKVANTLTNHDEPGNYSVYFKAVDTGGAYMIGYTYFDYMALKAIELDFTQVNYGPIMVNVEKWVAGDENWLTPEKPTIKNQGNQPLQITVDATDLIGTNLGQSIGAEALSVELLGEHVYDLSSPVTLQGFLMPCTPTQISFDITAPVGTAADSYTGDIAITIAP</sequence>
<dbReference type="GeneID" id="3997620"/>
<dbReference type="AlphaFoldDB" id="Q12YZ9"/>
<evidence type="ECO:0000313" key="1">
    <source>
        <dbReference type="EMBL" id="ABE51327.1"/>
    </source>
</evidence>
<evidence type="ECO:0000313" key="2">
    <source>
        <dbReference type="Proteomes" id="UP000001979"/>
    </source>
</evidence>
<dbReference type="STRING" id="259564.Mbur_0331"/>
<reference evidence="2" key="1">
    <citation type="journal article" date="2009" name="ISME J.">
        <title>The genome sequence of the psychrophilic archaeon, Methanococcoides burtonii: the role of genome evolution in cold adaptation.</title>
        <authorList>
            <person name="Allen M.A."/>
            <person name="Lauro F.M."/>
            <person name="Williams T.J."/>
            <person name="Burg D."/>
            <person name="Siddiqui K.S."/>
            <person name="De Francisci D."/>
            <person name="Chong K.W."/>
            <person name="Pilak O."/>
            <person name="Chew H.H."/>
            <person name="De Maere M.Z."/>
            <person name="Ting L."/>
            <person name="Katrib M."/>
            <person name="Ng C."/>
            <person name="Sowers K.R."/>
            <person name="Galperin M.Y."/>
            <person name="Anderson I.J."/>
            <person name="Ivanova N."/>
            <person name="Dalin E."/>
            <person name="Martinez M."/>
            <person name="Lapidus A."/>
            <person name="Hauser L."/>
            <person name="Land M."/>
            <person name="Thomas T."/>
            <person name="Cavicchioli R."/>
        </authorList>
    </citation>
    <scope>NUCLEOTIDE SEQUENCE [LARGE SCALE GENOMIC DNA]</scope>
    <source>
        <strain evidence="2">DSM 6242 / NBRC 107633 / OCM 468 / ACE-M</strain>
    </source>
</reference>
<accession>Q12YZ9</accession>